<dbReference type="PIRSF" id="PIRSF000460">
    <property type="entry name" value="Pprylas_GlgP"/>
    <property type="match status" value="1"/>
</dbReference>
<evidence type="ECO:0000256" key="7">
    <source>
        <dbReference type="ARBA" id="ARBA00022898"/>
    </source>
</evidence>
<evidence type="ECO:0000256" key="2">
    <source>
        <dbReference type="ARBA" id="ARBA00001933"/>
    </source>
</evidence>
<reference evidence="12 13" key="1">
    <citation type="submission" date="2011-01" db="EMBL/GenBank/DDBJ databases">
        <authorList>
            <person name="Durkin A.S."/>
            <person name="Madupu R."/>
            <person name="Torralba M."/>
            <person name="Gillis M."/>
            <person name="Methe B."/>
            <person name="Sutton G."/>
            <person name="Nelson K.E."/>
        </authorList>
    </citation>
    <scope>NUCLEOTIDE SEQUENCE [LARGE SCALE GENOMIC DNA]</scope>
    <source>
        <strain evidence="12 13">ACS-065-V-Col13</strain>
    </source>
</reference>
<dbReference type="CDD" id="cd04300">
    <property type="entry name" value="GT35_Glycogen_Phosphorylase"/>
    <property type="match status" value="1"/>
</dbReference>
<sequence length="793" mass="92071">MDELRKNKFIETYTENLQRITLKSFDDTSDKDRYDALCDTIMGLINQEWRDCKRKTRNQRKAYYFSAEFLIGRSLGNNLINLGIYDEVKELLDEVGIDFEAIENYEDDAALGNGGLGRLAACFMDSAATQGLNLVGYGVRYREGIFKQKIEDGFQVERGDSWIKNGDGWSIRVDSDAKIVRFRDQQVKAVPFDMPVVGFENGVVNTLRLWQAEPFEEFDFGKFNNYEYDQAVSEKNRAEDITRVLYPNDMQRAGKVLRLKQQYFFCSASIQDMVEKYKKDYPEDLKFENFSKYHVIQLNDTHPIMAIPELIRVLVDENGIFFDDALAIAKEVFAFTNHTVLQEALERWDRDIVLEVSPRSLEIIEKINQILVEDFKQRGYSEEQIDPYRIERFGQVHMANLAIYVGFSVNGVAALHTEILKDDTFSHWYKVRPEIFNNKTNGITPRRWLVYANRELTSFITQKLGTDQWKYDLSLLKDLEKYLDDEKVLNELLNIKQIKKEQLAKYILEKEGIKVDPTSIFDIQVKRIHEYKRQHLNILHIIYLYHKLKKNPDMDFTPTTFIFGGKAAPGYFRAKGMIKLANEVARVVNSDPDVNKKLKVVFVENYRVTYGEKLFPAADVSEQISTAGKEASGTGNMKFMLNGALTLGTLDGANIEIFDHAGEENNYRFGATVEELNEIMDTYNPVEFYSKDSDIKDVVDSLVSGEFKDNNTYMFLDIYNELINPQNGQRGDSYFLLKDFKSYAKAHEKINKEYRDRLEWSRKCLKNIANAGFFSSDRTILDYANDIWKIDQE</sequence>
<evidence type="ECO:0000256" key="4">
    <source>
        <dbReference type="ARBA" id="ARBA00022533"/>
    </source>
</evidence>
<keyword evidence="7 10" id="KW-0663">Pyridoxal phosphate</keyword>
<dbReference type="STRING" id="879305.HMPREF9290_0965"/>
<evidence type="ECO:0000256" key="10">
    <source>
        <dbReference type="PIRSR" id="PIRSR000460-1"/>
    </source>
</evidence>
<dbReference type="EC" id="2.4.1.1" evidence="11"/>
<feature type="modified residue" description="N6-(pyridoxal phosphate)lysine" evidence="10">
    <location>
        <position position="638"/>
    </location>
</feature>
<evidence type="ECO:0000256" key="8">
    <source>
        <dbReference type="ARBA" id="ARBA00023277"/>
    </source>
</evidence>
<dbReference type="FunFam" id="3.40.50.2000:FF:000003">
    <property type="entry name" value="Alpha-1,4 glucan phosphorylase"/>
    <property type="match status" value="1"/>
</dbReference>
<organism evidence="12 13">
    <name type="scientific">Anaerococcus prevotii ACS-065-V-Col13</name>
    <dbReference type="NCBI Taxonomy" id="879305"/>
    <lineage>
        <taxon>Bacteria</taxon>
        <taxon>Bacillati</taxon>
        <taxon>Bacillota</taxon>
        <taxon>Tissierellia</taxon>
        <taxon>Tissierellales</taxon>
        <taxon>Peptoniphilaceae</taxon>
        <taxon>Anaerococcus</taxon>
    </lineage>
</organism>
<dbReference type="Pfam" id="PF00343">
    <property type="entry name" value="Phosphorylase"/>
    <property type="match status" value="1"/>
</dbReference>
<evidence type="ECO:0000256" key="11">
    <source>
        <dbReference type="RuleBase" id="RU000587"/>
    </source>
</evidence>
<evidence type="ECO:0000256" key="9">
    <source>
        <dbReference type="ARBA" id="ARBA00025174"/>
    </source>
</evidence>
<keyword evidence="6 11" id="KW-0808">Transferase</keyword>
<evidence type="ECO:0000313" key="12">
    <source>
        <dbReference type="EMBL" id="EGC82789.1"/>
    </source>
</evidence>
<dbReference type="SUPFAM" id="SSF53756">
    <property type="entry name" value="UDP-Glycosyltransferase/glycogen phosphorylase"/>
    <property type="match status" value="1"/>
</dbReference>
<dbReference type="PATRIC" id="fig|879305.3.peg.187"/>
<dbReference type="InterPro" id="IPR000811">
    <property type="entry name" value="Glyco_trans_35"/>
</dbReference>
<protein>
    <recommendedName>
        <fullName evidence="11">Alpha-1,4 glucan phosphorylase</fullName>
        <ecNumber evidence="11">2.4.1.1</ecNumber>
    </recommendedName>
</protein>
<evidence type="ECO:0000256" key="3">
    <source>
        <dbReference type="ARBA" id="ARBA00006047"/>
    </source>
</evidence>
<comment type="function">
    <text evidence="9">Phosphorylase is an important allosteric enzyme in carbohydrate metabolism. Enzymes from different sources differ in their regulatory mechanisms and in their natural substrates. However, all known phosphorylases share catalytic and structural properties.</text>
</comment>
<dbReference type="NCBIfam" id="TIGR02093">
    <property type="entry name" value="P_ylase"/>
    <property type="match status" value="1"/>
</dbReference>
<dbReference type="PANTHER" id="PTHR11468">
    <property type="entry name" value="GLYCOGEN PHOSPHORYLASE"/>
    <property type="match status" value="1"/>
</dbReference>
<dbReference type="GO" id="GO:0005980">
    <property type="term" value="P:glycogen catabolic process"/>
    <property type="evidence" value="ECO:0007669"/>
    <property type="project" value="TreeGrafter"/>
</dbReference>
<dbReference type="PANTHER" id="PTHR11468:SF3">
    <property type="entry name" value="GLYCOGEN PHOSPHORYLASE, LIVER FORM"/>
    <property type="match status" value="1"/>
</dbReference>
<name>F0GTP2_9FIRM</name>
<evidence type="ECO:0000256" key="5">
    <source>
        <dbReference type="ARBA" id="ARBA00022676"/>
    </source>
</evidence>
<evidence type="ECO:0000256" key="1">
    <source>
        <dbReference type="ARBA" id="ARBA00001275"/>
    </source>
</evidence>
<comment type="caution">
    <text evidence="12">The sequence shown here is derived from an EMBL/GenBank/DDBJ whole genome shotgun (WGS) entry which is preliminary data.</text>
</comment>
<dbReference type="RefSeq" id="WP_004833899.1">
    <property type="nucleotide sequence ID" value="NZ_AEXM01000006.1"/>
</dbReference>
<gene>
    <name evidence="12" type="primary">glgP</name>
    <name evidence="12" type="ORF">HMPREF9290_0965</name>
</gene>
<dbReference type="Proteomes" id="UP000005286">
    <property type="component" value="Unassembled WGS sequence"/>
</dbReference>
<keyword evidence="13" id="KW-1185">Reference proteome</keyword>
<proteinExistence type="inferred from homology"/>
<keyword evidence="5 11" id="KW-0328">Glycosyltransferase</keyword>
<dbReference type="EMBL" id="AEXM01000006">
    <property type="protein sequence ID" value="EGC82789.1"/>
    <property type="molecule type" value="Genomic_DNA"/>
</dbReference>
<keyword evidence="4" id="KW-0021">Allosteric enzyme</keyword>
<dbReference type="PROSITE" id="PS00102">
    <property type="entry name" value="PHOSPHORYLASE"/>
    <property type="match status" value="1"/>
</dbReference>
<dbReference type="Gene3D" id="3.40.50.2000">
    <property type="entry name" value="Glycogen Phosphorylase B"/>
    <property type="match status" value="2"/>
</dbReference>
<evidence type="ECO:0000313" key="13">
    <source>
        <dbReference type="Proteomes" id="UP000005286"/>
    </source>
</evidence>
<dbReference type="GO" id="GO:0008184">
    <property type="term" value="F:glycogen phosphorylase activity"/>
    <property type="evidence" value="ECO:0007669"/>
    <property type="project" value="InterPro"/>
</dbReference>
<comment type="catalytic activity">
    <reaction evidence="1 11">
        <text>[(1-&gt;4)-alpha-D-glucosyl](n) + phosphate = [(1-&gt;4)-alpha-D-glucosyl](n-1) + alpha-D-glucose 1-phosphate</text>
        <dbReference type="Rhea" id="RHEA:41732"/>
        <dbReference type="Rhea" id="RHEA-COMP:9584"/>
        <dbReference type="Rhea" id="RHEA-COMP:9586"/>
        <dbReference type="ChEBI" id="CHEBI:15444"/>
        <dbReference type="ChEBI" id="CHEBI:43474"/>
        <dbReference type="ChEBI" id="CHEBI:58601"/>
        <dbReference type="EC" id="2.4.1.1"/>
    </reaction>
</comment>
<dbReference type="InterPro" id="IPR035090">
    <property type="entry name" value="Pyridoxal_P_attach_site"/>
</dbReference>
<accession>F0GTP2</accession>
<dbReference type="eggNOG" id="COG0058">
    <property type="taxonomic scope" value="Bacteria"/>
</dbReference>
<evidence type="ECO:0000256" key="6">
    <source>
        <dbReference type="ARBA" id="ARBA00022679"/>
    </source>
</evidence>
<dbReference type="InterPro" id="IPR011833">
    <property type="entry name" value="Glycg_phsphrylas"/>
</dbReference>
<comment type="cofactor">
    <cofactor evidence="2 11">
        <name>pyridoxal 5'-phosphate</name>
        <dbReference type="ChEBI" id="CHEBI:597326"/>
    </cofactor>
</comment>
<dbReference type="GO" id="GO:0030170">
    <property type="term" value="F:pyridoxal phosphate binding"/>
    <property type="evidence" value="ECO:0007669"/>
    <property type="project" value="InterPro"/>
</dbReference>
<comment type="function">
    <text evidence="11">Allosteric enzyme that catalyzes the rate-limiting step in glycogen catabolism, the phosphorolytic cleavage of glycogen to produce glucose-1-phosphate, and plays a central role in maintaining cellular and organismal glucose homeostasis.</text>
</comment>
<dbReference type="AlphaFoldDB" id="F0GTP2"/>
<comment type="similarity">
    <text evidence="3 11">Belongs to the glycogen phosphorylase family.</text>
</comment>
<dbReference type="GO" id="GO:0005737">
    <property type="term" value="C:cytoplasm"/>
    <property type="evidence" value="ECO:0007669"/>
    <property type="project" value="TreeGrafter"/>
</dbReference>
<keyword evidence="8 11" id="KW-0119">Carbohydrate metabolism</keyword>